<protein>
    <submittedName>
        <fullName evidence="1">Uncharacterized protein</fullName>
    </submittedName>
</protein>
<dbReference type="AlphaFoldDB" id="A0A0C2JEC2"/>
<organism evidence="1 2">
    <name type="scientific">Thelohanellus kitauei</name>
    <name type="common">Myxosporean</name>
    <dbReference type="NCBI Taxonomy" id="669202"/>
    <lineage>
        <taxon>Eukaryota</taxon>
        <taxon>Metazoa</taxon>
        <taxon>Cnidaria</taxon>
        <taxon>Myxozoa</taxon>
        <taxon>Myxosporea</taxon>
        <taxon>Bivalvulida</taxon>
        <taxon>Platysporina</taxon>
        <taxon>Myxobolidae</taxon>
        <taxon>Thelohanellus</taxon>
    </lineage>
</organism>
<sequence>MSVVHRFYPAANLYVALEDQCESRNTDIQKAALHLRISRLTPEGFRNSNHGLFLKKGLVNNYNINLNYFGKKTAYVLISFDRAARQNDGVAGTYYVKFLCAAIWKTTKQVPHVEIETIVIGLQIQKLQDISRRNGGFLSYVDRNRIAHCKLAPEKVLQVCRRRNLAYLNNIHFGKGNEERINGQTPNVIQIDETLLKGKKCASAGRLLVTDESTIQKK</sequence>
<comment type="caution">
    <text evidence="1">The sequence shown here is derived from an EMBL/GenBank/DDBJ whole genome shotgun (WGS) entry which is preliminary data.</text>
</comment>
<gene>
    <name evidence="1" type="ORF">RF11_14327</name>
</gene>
<reference evidence="1 2" key="1">
    <citation type="journal article" date="2014" name="Genome Biol. Evol.">
        <title>The genome of the myxosporean Thelohanellus kitauei shows adaptations to nutrient acquisition within its fish host.</title>
        <authorList>
            <person name="Yang Y."/>
            <person name="Xiong J."/>
            <person name="Zhou Z."/>
            <person name="Huo F."/>
            <person name="Miao W."/>
            <person name="Ran C."/>
            <person name="Liu Y."/>
            <person name="Zhang J."/>
            <person name="Feng J."/>
            <person name="Wang M."/>
            <person name="Wang M."/>
            <person name="Wang L."/>
            <person name="Yao B."/>
        </authorList>
    </citation>
    <scope>NUCLEOTIDE SEQUENCE [LARGE SCALE GENOMIC DNA]</scope>
    <source>
        <strain evidence="1">Wuqing</strain>
    </source>
</reference>
<dbReference type="Proteomes" id="UP000031668">
    <property type="component" value="Unassembled WGS sequence"/>
</dbReference>
<evidence type="ECO:0000313" key="1">
    <source>
        <dbReference type="EMBL" id="KII67593.1"/>
    </source>
</evidence>
<evidence type="ECO:0000313" key="2">
    <source>
        <dbReference type="Proteomes" id="UP000031668"/>
    </source>
</evidence>
<accession>A0A0C2JEC2</accession>
<keyword evidence="2" id="KW-1185">Reference proteome</keyword>
<name>A0A0C2JEC2_THEKT</name>
<proteinExistence type="predicted"/>
<dbReference type="EMBL" id="JWZT01003130">
    <property type="protein sequence ID" value="KII67593.1"/>
    <property type="molecule type" value="Genomic_DNA"/>
</dbReference>